<comment type="caution">
    <text evidence="5">The sequence shown here is derived from an EMBL/GenBank/DDBJ whole genome shotgun (WGS) entry which is preliminary data.</text>
</comment>
<dbReference type="Proteomes" id="UP001175271">
    <property type="component" value="Unassembled WGS sequence"/>
</dbReference>
<keyword evidence="2 4" id="KW-0732">Signal</keyword>
<organism evidence="5 6">
    <name type="scientific">Steinernema hermaphroditum</name>
    <dbReference type="NCBI Taxonomy" id="289476"/>
    <lineage>
        <taxon>Eukaryota</taxon>
        <taxon>Metazoa</taxon>
        <taxon>Ecdysozoa</taxon>
        <taxon>Nematoda</taxon>
        <taxon>Chromadorea</taxon>
        <taxon>Rhabditida</taxon>
        <taxon>Tylenchina</taxon>
        <taxon>Panagrolaimomorpha</taxon>
        <taxon>Strongyloidoidea</taxon>
        <taxon>Steinernematidae</taxon>
        <taxon>Steinernema</taxon>
    </lineage>
</organism>
<evidence type="ECO:0000313" key="5">
    <source>
        <dbReference type="EMBL" id="KAK0418833.1"/>
    </source>
</evidence>
<feature type="signal peptide" evidence="4">
    <location>
        <begin position="1"/>
        <end position="18"/>
    </location>
</feature>
<evidence type="ECO:0000256" key="3">
    <source>
        <dbReference type="SAM" id="MobiDB-lite"/>
    </source>
</evidence>
<dbReference type="PROSITE" id="PS00262">
    <property type="entry name" value="INSULIN"/>
    <property type="match status" value="1"/>
</dbReference>
<accession>A0AA39M2Z2</accession>
<protein>
    <submittedName>
        <fullName evidence="5">Uncharacterized protein</fullName>
    </submittedName>
</protein>
<dbReference type="InterPro" id="IPR022353">
    <property type="entry name" value="Insulin_CS"/>
</dbReference>
<reference evidence="5" key="1">
    <citation type="submission" date="2023-06" db="EMBL/GenBank/DDBJ databases">
        <title>Genomic analysis of the entomopathogenic nematode Steinernema hermaphroditum.</title>
        <authorList>
            <person name="Schwarz E.M."/>
            <person name="Heppert J.K."/>
            <person name="Baniya A."/>
            <person name="Schwartz H.T."/>
            <person name="Tan C.-H."/>
            <person name="Antoshechkin I."/>
            <person name="Sternberg P.W."/>
            <person name="Goodrich-Blair H."/>
            <person name="Dillman A.R."/>
        </authorList>
    </citation>
    <scope>NUCLEOTIDE SEQUENCE</scope>
    <source>
        <strain evidence="5">PS9179</strain>
        <tissue evidence="5">Whole animal</tissue>
    </source>
</reference>
<feature type="chain" id="PRO_5041204278" evidence="4">
    <location>
        <begin position="19"/>
        <end position="281"/>
    </location>
</feature>
<dbReference type="InterPro" id="IPR036438">
    <property type="entry name" value="Insulin-like_sf"/>
</dbReference>
<evidence type="ECO:0000256" key="1">
    <source>
        <dbReference type="ARBA" id="ARBA00009034"/>
    </source>
</evidence>
<feature type="region of interest" description="Disordered" evidence="3">
    <location>
        <begin position="93"/>
        <end position="114"/>
    </location>
</feature>
<dbReference type="EMBL" id="JAUCMV010000002">
    <property type="protein sequence ID" value="KAK0418833.1"/>
    <property type="molecule type" value="Genomic_DNA"/>
</dbReference>
<keyword evidence="6" id="KW-1185">Reference proteome</keyword>
<name>A0AA39M2Z2_9BILA</name>
<gene>
    <name evidence="5" type="ORF">QR680_013797</name>
</gene>
<dbReference type="AlphaFoldDB" id="A0AA39M2Z2"/>
<evidence type="ECO:0000256" key="2">
    <source>
        <dbReference type="ARBA" id="ARBA00022729"/>
    </source>
</evidence>
<proteinExistence type="inferred from homology"/>
<evidence type="ECO:0000256" key="4">
    <source>
        <dbReference type="SAM" id="SignalP"/>
    </source>
</evidence>
<sequence>MWKVLVLSSLLLVHLVAGWNADRLGNDAANGWNGEYGVGDDRESGIGRSGSGGRRIQGQFGEDQVEQSGRLFGGNEGQQHGFGVEGPQFGGYGRRGHRHHHRNETSTSTSPVRPFFGTYGRTERPNSTSCFAVQKAPHRTVCYLIAVRLLFALFVPFRSSVASERCPMKTLFVVILLLVSIEIDCRHLMQHGLRQDTNAIDNVLDDDITAEFFTAISARKRRDVEVGRYLCGTELISPMLTVCNGCLLNKTETEARKLFGDVSLLCCHGKCSEKVLKTLCC</sequence>
<comment type="similarity">
    <text evidence="1">Belongs to the insulin family.</text>
</comment>
<dbReference type="SUPFAM" id="SSF56994">
    <property type="entry name" value="Insulin-like"/>
    <property type="match status" value="1"/>
</dbReference>
<evidence type="ECO:0000313" key="6">
    <source>
        <dbReference type="Proteomes" id="UP001175271"/>
    </source>
</evidence>